<evidence type="ECO:0000259" key="2">
    <source>
        <dbReference type="PROSITE" id="PS00662"/>
    </source>
</evidence>
<dbReference type="Pfam" id="PF00437">
    <property type="entry name" value="T2SSE"/>
    <property type="match status" value="1"/>
</dbReference>
<dbReference type="InterPro" id="IPR050921">
    <property type="entry name" value="T4SS_GSP_E_ATPase"/>
</dbReference>
<dbReference type="PROSITE" id="PS00662">
    <property type="entry name" value="T2SP_E"/>
    <property type="match status" value="1"/>
</dbReference>
<dbReference type="PANTHER" id="PTHR30486:SF6">
    <property type="entry name" value="TYPE IV PILUS RETRACTATION ATPASE PILT"/>
    <property type="match status" value="1"/>
</dbReference>
<comment type="caution">
    <text evidence="3">The sequence shown here is derived from an EMBL/GenBank/DDBJ whole genome shotgun (WGS) entry which is preliminary data.</text>
</comment>
<dbReference type="AlphaFoldDB" id="A0A2A8CU07"/>
<dbReference type="SUPFAM" id="SSF52540">
    <property type="entry name" value="P-loop containing nucleoside triphosphate hydrolases"/>
    <property type="match status" value="1"/>
</dbReference>
<comment type="similarity">
    <text evidence="1">Belongs to the GSP E family.</text>
</comment>
<dbReference type="Gene3D" id="3.40.50.300">
    <property type="entry name" value="P-loop containing nucleotide triphosphate hydrolases"/>
    <property type="match status" value="1"/>
</dbReference>
<dbReference type="Proteomes" id="UP000220102">
    <property type="component" value="Unassembled WGS sequence"/>
</dbReference>
<dbReference type="PANTHER" id="PTHR30486">
    <property type="entry name" value="TWITCHING MOTILITY PROTEIN PILT"/>
    <property type="match status" value="1"/>
</dbReference>
<proteinExistence type="inferred from homology"/>
<dbReference type="GO" id="GO:0016887">
    <property type="term" value="F:ATP hydrolysis activity"/>
    <property type="evidence" value="ECO:0007669"/>
    <property type="project" value="InterPro"/>
</dbReference>
<dbReference type="GO" id="GO:0005524">
    <property type="term" value="F:ATP binding"/>
    <property type="evidence" value="ECO:0007669"/>
    <property type="project" value="InterPro"/>
</dbReference>
<organism evidence="3 4">
    <name type="scientific">Longibacter salinarum</name>
    <dbReference type="NCBI Taxonomy" id="1850348"/>
    <lineage>
        <taxon>Bacteria</taxon>
        <taxon>Pseudomonadati</taxon>
        <taxon>Rhodothermota</taxon>
        <taxon>Rhodothermia</taxon>
        <taxon>Rhodothermales</taxon>
        <taxon>Salisaetaceae</taxon>
        <taxon>Longibacter</taxon>
    </lineage>
</organism>
<dbReference type="CDD" id="cd01131">
    <property type="entry name" value="PilT"/>
    <property type="match status" value="1"/>
</dbReference>
<evidence type="ECO:0000313" key="3">
    <source>
        <dbReference type="EMBL" id="PEN11382.1"/>
    </source>
</evidence>
<dbReference type="EMBL" id="PDEQ01000009">
    <property type="protein sequence ID" value="PEN11382.1"/>
    <property type="molecule type" value="Genomic_DNA"/>
</dbReference>
<dbReference type="InterPro" id="IPR006321">
    <property type="entry name" value="PilT/PilU"/>
</dbReference>
<sequence length="419" mass="47061">MQHDSSGNGASISPIHIPTSFAALAQQAPPDLHGMMRMRWLAARLNQLPAADRRQARDDFDVLAERMVTLNASDLDLGGPASEKNAWFRVDGRKTPHPDLGTFEIEATDVWILCVLVGHQRKILLERFSVDFSYSLALNEDEPDRRYRTTVYFDNQHLALSMRLLAWKPRALRSLGFHPIIERGFLFRYVRDGLTLFTGVTGSGKSTTLDAIVHANNEDTEAHILIVAQPLEYIHTSNKCIIRHREVGTDVANFVDGMVQGLRQDPDIVIVGEMRDPETISTAMEMADTGHKVFSTLHTGSAIETIDRIVAEYPSEEQDRVRHRLADVLRCVVSQKLLPSVGGGRTLAKEVLWMTPAARAAIKNGNTPEIYQMIWQGQDQGMITLEQDLTRLVRQGEVTTETALSYANNKRRLLQLMRS</sequence>
<accession>A0A2A8CU07</accession>
<dbReference type="OrthoDB" id="9808272at2"/>
<name>A0A2A8CU07_9BACT</name>
<feature type="domain" description="Bacterial type II secretion system protein E" evidence="2">
    <location>
        <begin position="262"/>
        <end position="276"/>
    </location>
</feature>
<dbReference type="InterPro" id="IPR001482">
    <property type="entry name" value="T2SS/T4SS_dom"/>
</dbReference>
<evidence type="ECO:0000313" key="4">
    <source>
        <dbReference type="Proteomes" id="UP000220102"/>
    </source>
</evidence>
<gene>
    <name evidence="3" type="ORF">CRI94_15195</name>
</gene>
<keyword evidence="4" id="KW-1185">Reference proteome</keyword>
<evidence type="ECO:0000256" key="1">
    <source>
        <dbReference type="ARBA" id="ARBA00006611"/>
    </source>
</evidence>
<dbReference type="InterPro" id="IPR027417">
    <property type="entry name" value="P-loop_NTPase"/>
</dbReference>
<reference evidence="3 4" key="1">
    <citation type="submission" date="2017-10" db="EMBL/GenBank/DDBJ databases">
        <title>Draft genome of Longibacter Salinarum.</title>
        <authorList>
            <person name="Goh K.M."/>
            <person name="Shamsir M.S."/>
            <person name="Lim S.W."/>
        </authorList>
    </citation>
    <scope>NUCLEOTIDE SEQUENCE [LARGE SCALE GENOMIC DNA]</scope>
    <source>
        <strain evidence="3 4">KCTC 52045</strain>
    </source>
</reference>
<protein>
    <submittedName>
        <fullName evidence="3">Twitching motility protein PilT</fullName>
    </submittedName>
</protein>
<dbReference type="Gene3D" id="3.30.450.90">
    <property type="match status" value="1"/>
</dbReference>